<organism evidence="6 7">
    <name type="scientific">Cocleimonas flava</name>
    <dbReference type="NCBI Taxonomy" id="634765"/>
    <lineage>
        <taxon>Bacteria</taxon>
        <taxon>Pseudomonadati</taxon>
        <taxon>Pseudomonadota</taxon>
        <taxon>Gammaproteobacteria</taxon>
        <taxon>Thiotrichales</taxon>
        <taxon>Thiotrichaceae</taxon>
        <taxon>Cocleimonas</taxon>
    </lineage>
</organism>
<proteinExistence type="inferred from homology"/>
<dbReference type="CDD" id="cd05466">
    <property type="entry name" value="PBP2_LTTR_substrate"/>
    <property type="match status" value="1"/>
</dbReference>
<dbReference type="GO" id="GO:0000976">
    <property type="term" value="F:transcription cis-regulatory region binding"/>
    <property type="evidence" value="ECO:0007669"/>
    <property type="project" value="TreeGrafter"/>
</dbReference>
<dbReference type="AlphaFoldDB" id="A0A4V2P8A3"/>
<dbReference type="SUPFAM" id="SSF53850">
    <property type="entry name" value="Periplasmic binding protein-like II"/>
    <property type="match status" value="1"/>
</dbReference>
<dbReference type="InterPro" id="IPR000847">
    <property type="entry name" value="LysR_HTH_N"/>
</dbReference>
<evidence type="ECO:0000256" key="2">
    <source>
        <dbReference type="ARBA" id="ARBA00023015"/>
    </source>
</evidence>
<feature type="domain" description="HTH lysR-type" evidence="5">
    <location>
        <begin position="1"/>
        <end position="58"/>
    </location>
</feature>
<keyword evidence="7" id="KW-1185">Reference proteome</keyword>
<keyword evidence="3" id="KW-0238">DNA-binding</keyword>
<dbReference type="PROSITE" id="PS50931">
    <property type="entry name" value="HTH_LYSR"/>
    <property type="match status" value="1"/>
</dbReference>
<dbReference type="EMBL" id="SMFQ01000004">
    <property type="protein sequence ID" value="TCJ84715.1"/>
    <property type="molecule type" value="Genomic_DNA"/>
</dbReference>
<keyword evidence="2" id="KW-0805">Transcription regulation</keyword>
<dbReference type="Pfam" id="PF00126">
    <property type="entry name" value="HTH_1"/>
    <property type="match status" value="1"/>
</dbReference>
<dbReference type="InterPro" id="IPR036388">
    <property type="entry name" value="WH-like_DNA-bd_sf"/>
</dbReference>
<evidence type="ECO:0000259" key="5">
    <source>
        <dbReference type="PROSITE" id="PS50931"/>
    </source>
</evidence>
<evidence type="ECO:0000256" key="4">
    <source>
        <dbReference type="ARBA" id="ARBA00023163"/>
    </source>
</evidence>
<evidence type="ECO:0000313" key="6">
    <source>
        <dbReference type="EMBL" id="TCJ84715.1"/>
    </source>
</evidence>
<name>A0A4V2P8A3_9GAMM</name>
<evidence type="ECO:0000256" key="1">
    <source>
        <dbReference type="ARBA" id="ARBA00009437"/>
    </source>
</evidence>
<dbReference type="PANTHER" id="PTHR30126">
    <property type="entry name" value="HTH-TYPE TRANSCRIPTIONAL REGULATOR"/>
    <property type="match status" value="1"/>
</dbReference>
<dbReference type="GO" id="GO:0003700">
    <property type="term" value="F:DNA-binding transcription factor activity"/>
    <property type="evidence" value="ECO:0007669"/>
    <property type="project" value="InterPro"/>
</dbReference>
<accession>A0A4V2P8A3</accession>
<comment type="caution">
    <text evidence="6">The sequence shown here is derived from an EMBL/GenBank/DDBJ whole genome shotgun (WGS) entry which is preliminary data.</text>
</comment>
<evidence type="ECO:0000256" key="3">
    <source>
        <dbReference type="ARBA" id="ARBA00023125"/>
    </source>
</evidence>
<dbReference type="SUPFAM" id="SSF46785">
    <property type="entry name" value="Winged helix' DNA-binding domain"/>
    <property type="match status" value="1"/>
</dbReference>
<keyword evidence="4" id="KW-0804">Transcription</keyword>
<sequence>MDISAYKAFISVAELGTFSKAAEHLYITQPAVSKRIALLEDQLGSKLFDRVGKRVMLNEAGRALLPIAERILQDMKESQRVIDNLNGQVSGELSLVTSHHIGLHRLPDILKNFTESYPQVRLDLAFMDSEDACHEIEKGHFELGVVTLPLSNSKRLKITPLWNDPLTIAVSPDHPLVAIAKDKAINLSELAKHSAILPAVGTYTRSVIEKPVIQKQGALDVILETNYLETIRMMVTIGLGWSALPKTMLGDDLTEIKVKGLKIERTLGIVQHASRSLSNAGKAFIEILEKHTPDN</sequence>
<dbReference type="RefSeq" id="WP_131906454.1">
    <property type="nucleotide sequence ID" value="NZ_BAAAFU010000006.1"/>
</dbReference>
<evidence type="ECO:0000313" key="7">
    <source>
        <dbReference type="Proteomes" id="UP000294887"/>
    </source>
</evidence>
<dbReference type="Pfam" id="PF03466">
    <property type="entry name" value="LysR_substrate"/>
    <property type="match status" value="1"/>
</dbReference>
<dbReference type="Gene3D" id="3.40.190.290">
    <property type="match status" value="1"/>
</dbReference>
<comment type="similarity">
    <text evidence="1">Belongs to the LysR transcriptional regulatory family.</text>
</comment>
<dbReference type="Proteomes" id="UP000294887">
    <property type="component" value="Unassembled WGS sequence"/>
</dbReference>
<dbReference type="FunFam" id="1.10.10.10:FF:000001">
    <property type="entry name" value="LysR family transcriptional regulator"/>
    <property type="match status" value="1"/>
</dbReference>
<gene>
    <name evidence="6" type="ORF">EV695_2675</name>
</gene>
<dbReference type="PRINTS" id="PR00039">
    <property type="entry name" value="HTHLYSR"/>
</dbReference>
<dbReference type="OrthoDB" id="9803735at2"/>
<reference evidence="6 7" key="1">
    <citation type="submission" date="2019-03" db="EMBL/GenBank/DDBJ databases">
        <title>Genomic Encyclopedia of Type Strains, Phase IV (KMG-IV): sequencing the most valuable type-strain genomes for metagenomic binning, comparative biology and taxonomic classification.</title>
        <authorList>
            <person name="Goeker M."/>
        </authorList>
    </citation>
    <scope>NUCLEOTIDE SEQUENCE [LARGE SCALE GENOMIC DNA]</scope>
    <source>
        <strain evidence="6 7">DSM 24830</strain>
    </source>
</reference>
<dbReference type="PANTHER" id="PTHR30126:SF81">
    <property type="entry name" value="HTH-TYPE TRANSCRIPTIONAL REGULATOR ILVY"/>
    <property type="match status" value="1"/>
</dbReference>
<protein>
    <submittedName>
        <fullName evidence="6">LysR family transcriptional regulator</fullName>
    </submittedName>
</protein>
<dbReference type="InterPro" id="IPR036390">
    <property type="entry name" value="WH_DNA-bd_sf"/>
</dbReference>
<dbReference type="InterPro" id="IPR005119">
    <property type="entry name" value="LysR_subst-bd"/>
</dbReference>
<dbReference type="Gene3D" id="1.10.10.10">
    <property type="entry name" value="Winged helix-like DNA-binding domain superfamily/Winged helix DNA-binding domain"/>
    <property type="match status" value="1"/>
</dbReference>